<proteinExistence type="predicted"/>
<name>A0A841IPQ3_9ACTN</name>
<protein>
    <submittedName>
        <fullName evidence="1">Uncharacterized protein</fullName>
    </submittedName>
</protein>
<evidence type="ECO:0000313" key="2">
    <source>
        <dbReference type="Proteomes" id="UP000536604"/>
    </source>
</evidence>
<accession>A0A841IPQ3</accession>
<organism evidence="1 2">
    <name type="scientific">Nocardiopsis algeriensis</name>
    <dbReference type="NCBI Taxonomy" id="1478215"/>
    <lineage>
        <taxon>Bacteria</taxon>
        <taxon>Bacillati</taxon>
        <taxon>Actinomycetota</taxon>
        <taxon>Actinomycetes</taxon>
        <taxon>Streptosporangiales</taxon>
        <taxon>Nocardiopsidaceae</taxon>
        <taxon>Nocardiopsis</taxon>
    </lineage>
</organism>
<gene>
    <name evidence="1" type="ORF">FHS13_000166</name>
</gene>
<comment type="caution">
    <text evidence="1">The sequence shown here is derived from an EMBL/GenBank/DDBJ whole genome shotgun (WGS) entry which is preliminary data.</text>
</comment>
<evidence type="ECO:0000313" key="1">
    <source>
        <dbReference type="EMBL" id="MBB6118238.1"/>
    </source>
</evidence>
<sequence length="281" mass="31163">MSTGGRTEHPRPPAGRTVARSAECLELAEEVRSVTAAEAVERMYAVFARHPLAARIDGCPHCVTDEDQRRLRRAPLRELEAEDLSRFTDKAVTTWGGVDDLKHFLPRIVDIALSVGGGIDIDTVAAKLDLARWREWPRDERAAVLGCFAALWRETLDLDPEERPAVLVLDTLATAFDDLGPFLEAWTERLRAGTRNPSALRQLADTSGTVVATSPGSRNQQVVSWLLARHPRLERLFYEARQADPVLAEALADARAGLDLLRRSDLSHGTGWDSQRLGSFR</sequence>
<dbReference type="AlphaFoldDB" id="A0A841IPQ3"/>
<dbReference type="RefSeq" id="WP_184285816.1">
    <property type="nucleotide sequence ID" value="NZ_JACHJO010000001.1"/>
</dbReference>
<dbReference type="Proteomes" id="UP000536604">
    <property type="component" value="Unassembled WGS sequence"/>
</dbReference>
<dbReference type="EMBL" id="JACHJO010000001">
    <property type="protein sequence ID" value="MBB6118238.1"/>
    <property type="molecule type" value="Genomic_DNA"/>
</dbReference>
<keyword evidence="2" id="KW-1185">Reference proteome</keyword>
<reference evidence="1 2" key="1">
    <citation type="submission" date="2020-08" db="EMBL/GenBank/DDBJ databases">
        <title>Genomic Encyclopedia of Type Strains, Phase III (KMG-III): the genomes of soil and plant-associated and newly described type strains.</title>
        <authorList>
            <person name="Whitman W."/>
        </authorList>
    </citation>
    <scope>NUCLEOTIDE SEQUENCE [LARGE SCALE GENOMIC DNA]</scope>
    <source>
        <strain evidence="1 2">CECT 8712</strain>
    </source>
</reference>